<dbReference type="EMBL" id="UGTI01000001">
    <property type="protein sequence ID" value="SUB77778.1"/>
    <property type="molecule type" value="Genomic_DNA"/>
</dbReference>
<dbReference type="Pfam" id="PF13414">
    <property type="entry name" value="TPR_11"/>
    <property type="match status" value="1"/>
</dbReference>
<dbReference type="PROSITE" id="PS50005">
    <property type="entry name" value="TPR"/>
    <property type="match status" value="2"/>
</dbReference>
<evidence type="ECO:0000313" key="3">
    <source>
        <dbReference type="EMBL" id="SUB77778.1"/>
    </source>
</evidence>
<accession>A0A379DHA6</accession>
<dbReference type="AlphaFoldDB" id="A0A379DHA6"/>
<dbReference type="SUPFAM" id="SSF48452">
    <property type="entry name" value="TPR-like"/>
    <property type="match status" value="1"/>
</dbReference>
<keyword evidence="1" id="KW-0802">TPR repeat</keyword>
<gene>
    <name evidence="3" type="ORF">NCTC13100_00917</name>
</gene>
<dbReference type="PANTHER" id="PTHR12558:SF44">
    <property type="entry name" value="TETRATRICOPEPTIDE REPEAT-CONTAINING PROTEIN"/>
    <property type="match status" value="1"/>
</dbReference>
<feature type="repeat" description="TPR" evidence="1">
    <location>
        <begin position="286"/>
        <end position="319"/>
    </location>
</feature>
<keyword evidence="2" id="KW-0732">Signal</keyword>
<evidence type="ECO:0000313" key="4">
    <source>
        <dbReference type="Proteomes" id="UP000254263"/>
    </source>
</evidence>
<feature type="chain" id="PRO_5016870461" evidence="2">
    <location>
        <begin position="21"/>
        <end position="399"/>
    </location>
</feature>
<reference evidence="3 4" key="1">
    <citation type="submission" date="2018-06" db="EMBL/GenBank/DDBJ databases">
        <authorList>
            <consortium name="Pathogen Informatics"/>
            <person name="Doyle S."/>
        </authorList>
    </citation>
    <scope>NUCLEOTIDE SEQUENCE [LARGE SCALE GENOMIC DNA]</scope>
    <source>
        <strain evidence="3 4">NCTC13100</strain>
    </source>
</reference>
<organism evidence="3 4">
    <name type="scientific">Porphyromonas macacae</name>
    <dbReference type="NCBI Taxonomy" id="28115"/>
    <lineage>
        <taxon>Bacteria</taxon>
        <taxon>Pseudomonadati</taxon>
        <taxon>Bacteroidota</taxon>
        <taxon>Bacteroidia</taxon>
        <taxon>Bacteroidales</taxon>
        <taxon>Porphyromonadaceae</taxon>
        <taxon>Porphyromonas</taxon>
    </lineage>
</organism>
<dbReference type="Proteomes" id="UP000254263">
    <property type="component" value="Unassembled WGS sequence"/>
</dbReference>
<keyword evidence="3" id="KW-0449">Lipoprotein</keyword>
<dbReference type="InterPro" id="IPR019734">
    <property type="entry name" value="TPR_rpt"/>
</dbReference>
<sequence>MKKVIYALGLAVIASGSAFAQNENVKTAEHILKSSNPNFKEARTLISAAKTNPETQNSAKAWYIAGAIENGEFETLNLQSMLPNATVDKNVMYDALMNVLPNYIVADSLDRLPNEKGKVKPKFEKAIKKDLKTNYLHLINAGAHYMNENAYAKAMKAFEQFLEIKKLPMFESDKDMTAIDSNTMVAGFYGAVSAYQAKDFDGTIKMCERIKDVDYQKNDVYQLWATAYLGKTDTVSYLRILDEGAKIFPQEKFYLLNIANTYIQQGKMTEAIAKLEEAIKMDPQNPQLYDVMGKLYEEKEDFDNAEIWFKKALEVDPNYAEAIYDMARTYYNRGILMKNSEKISAETEAKAKEWFQKSLPLMEKAYESLPNETWYVLSSLYYNLGMNDKSEALKAKHSN</sequence>
<proteinExistence type="predicted"/>
<feature type="repeat" description="TPR" evidence="1">
    <location>
        <begin position="252"/>
        <end position="285"/>
    </location>
</feature>
<evidence type="ECO:0000256" key="2">
    <source>
        <dbReference type="SAM" id="SignalP"/>
    </source>
</evidence>
<dbReference type="Pfam" id="PF13431">
    <property type="entry name" value="TPR_17"/>
    <property type="match status" value="1"/>
</dbReference>
<evidence type="ECO:0000256" key="1">
    <source>
        <dbReference type="PROSITE-ProRule" id="PRU00339"/>
    </source>
</evidence>
<dbReference type="InterPro" id="IPR011990">
    <property type="entry name" value="TPR-like_helical_dom_sf"/>
</dbReference>
<dbReference type="RefSeq" id="WP_018360475.1">
    <property type="nucleotide sequence ID" value="NZ_UGTI01000001.1"/>
</dbReference>
<protein>
    <submittedName>
        <fullName evidence="3">Lipoprotein NlpI</fullName>
    </submittedName>
</protein>
<dbReference type="GO" id="GO:0051301">
    <property type="term" value="P:cell division"/>
    <property type="evidence" value="ECO:0007669"/>
    <property type="project" value="TreeGrafter"/>
</dbReference>
<feature type="signal peptide" evidence="2">
    <location>
        <begin position="1"/>
        <end position="20"/>
    </location>
</feature>
<dbReference type="PANTHER" id="PTHR12558">
    <property type="entry name" value="CELL DIVISION CYCLE 16,23,27"/>
    <property type="match status" value="1"/>
</dbReference>
<dbReference type="SMART" id="SM00028">
    <property type="entry name" value="TPR"/>
    <property type="match status" value="3"/>
</dbReference>
<name>A0A379DHA6_9PORP</name>
<dbReference type="Gene3D" id="1.25.40.10">
    <property type="entry name" value="Tetratricopeptide repeat domain"/>
    <property type="match status" value="1"/>
</dbReference>